<gene>
    <name evidence="4" type="primary">LOC115623057</name>
</gene>
<evidence type="ECO:0000313" key="3">
    <source>
        <dbReference type="Proteomes" id="UP000504634"/>
    </source>
</evidence>
<protein>
    <submittedName>
        <fullName evidence="4">Uncharacterized protein LOC115623057</fullName>
    </submittedName>
</protein>
<sequence length="215" mass="24873">MPKFLYCLLFLALTTLHICAHLHPVVEANATIKSNYPEVDRSMKLKIGYEYQNSMLIQALFHSALVLVGVWRCRRHTVNTEEQLLQLVASRPNILKTSFTDLTPALKLKQLGVWLWYEKRRLLPLQNYFSWFHLPWLITAAVCNVLNYMRLNLVMQHFCATQLEVLVLYIRMQLLFLGHVAAAALQPYWTHMADVVQGLSTAHVSYISYDTGLLL</sequence>
<dbReference type="AlphaFoldDB" id="A0A6J2T833"/>
<evidence type="ECO:0000256" key="1">
    <source>
        <dbReference type="SAM" id="Phobius"/>
    </source>
</evidence>
<dbReference type="RefSeq" id="XP_030373096.1">
    <property type="nucleotide sequence ID" value="XM_030517236.1"/>
</dbReference>
<evidence type="ECO:0000256" key="2">
    <source>
        <dbReference type="SAM" id="SignalP"/>
    </source>
</evidence>
<reference evidence="4" key="1">
    <citation type="submission" date="2025-08" db="UniProtKB">
        <authorList>
            <consortium name="RefSeq"/>
        </authorList>
    </citation>
    <scope>IDENTIFICATION</scope>
    <source>
        <strain evidence="4">11010-0011.00</strain>
        <tissue evidence="4">Whole body</tissue>
    </source>
</reference>
<feature type="signal peptide" evidence="2">
    <location>
        <begin position="1"/>
        <end position="20"/>
    </location>
</feature>
<organism evidence="3 4">
    <name type="scientific">Drosophila lebanonensis</name>
    <name type="common">Fruit fly</name>
    <name type="synonym">Scaptodrosophila lebanonensis</name>
    <dbReference type="NCBI Taxonomy" id="7225"/>
    <lineage>
        <taxon>Eukaryota</taxon>
        <taxon>Metazoa</taxon>
        <taxon>Ecdysozoa</taxon>
        <taxon>Arthropoda</taxon>
        <taxon>Hexapoda</taxon>
        <taxon>Insecta</taxon>
        <taxon>Pterygota</taxon>
        <taxon>Neoptera</taxon>
        <taxon>Endopterygota</taxon>
        <taxon>Diptera</taxon>
        <taxon>Brachycera</taxon>
        <taxon>Muscomorpha</taxon>
        <taxon>Ephydroidea</taxon>
        <taxon>Drosophilidae</taxon>
        <taxon>Scaptodrosophila</taxon>
    </lineage>
</organism>
<keyword evidence="3" id="KW-1185">Reference proteome</keyword>
<dbReference type="GeneID" id="115623057"/>
<evidence type="ECO:0000313" key="4">
    <source>
        <dbReference type="RefSeq" id="XP_030373096.1"/>
    </source>
</evidence>
<dbReference type="OrthoDB" id="7857153at2759"/>
<name>A0A6J2T833_DROLE</name>
<feature type="chain" id="PRO_5026878590" evidence="2">
    <location>
        <begin position="21"/>
        <end position="215"/>
    </location>
</feature>
<keyword evidence="2" id="KW-0732">Signal</keyword>
<keyword evidence="1" id="KW-0472">Membrane</keyword>
<proteinExistence type="predicted"/>
<keyword evidence="1" id="KW-1133">Transmembrane helix</keyword>
<dbReference type="Proteomes" id="UP000504634">
    <property type="component" value="Unplaced"/>
</dbReference>
<accession>A0A6J2T833</accession>
<feature type="transmembrane region" description="Helical" evidence="1">
    <location>
        <begin position="128"/>
        <end position="148"/>
    </location>
</feature>
<keyword evidence="1" id="KW-0812">Transmembrane</keyword>
<feature type="transmembrane region" description="Helical" evidence="1">
    <location>
        <begin position="168"/>
        <end position="185"/>
    </location>
</feature>